<dbReference type="AlphaFoldDB" id="A0AAD9FRB5"/>
<keyword evidence="4 12" id="KW-0812">Transmembrane</keyword>
<feature type="region of interest" description="Disordered" evidence="11">
    <location>
        <begin position="207"/>
        <end position="229"/>
    </location>
</feature>
<dbReference type="GO" id="GO:0005789">
    <property type="term" value="C:endoplasmic reticulum membrane"/>
    <property type="evidence" value="ECO:0007669"/>
    <property type="project" value="UniProtKB-SubCell"/>
</dbReference>
<keyword evidence="9 12" id="KW-0472">Membrane</keyword>
<keyword evidence="10 13" id="KW-0675">Receptor</keyword>
<comment type="similarity">
    <text evidence="2">Belongs to the SRP receptor beta subunit family.</text>
</comment>
<evidence type="ECO:0000256" key="5">
    <source>
        <dbReference type="ARBA" id="ARBA00022741"/>
    </source>
</evidence>
<proteinExistence type="inferred from homology"/>
<evidence type="ECO:0000256" key="8">
    <source>
        <dbReference type="ARBA" id="ARBA00023134"/>
    </source>
</evidence>
<protein>
    <recommendedName>
        <fullName evidence="3">Signal recognition particle receptor subunit beta</fullName>
    </recommendedName>
</protein>
<dbReference type="Pfam" id="PF09439">
    <property type="entry name" value="SRPRB"/>
    <property type="match status" value="1"/>
</dbReference>
<keyword evidence="14" id="KW-1185">Reference proteome</keyword>
<evidence type="ECO:0000256" key="6">
    <source>
        <dbReference type="ARBA" id="ARBA00022824"/>
    </source>
</evidence>
<dbReference type="Gene3D" id="3.40.50.300">
    <property type="entry name" value="P-loop containing nucleotide triphosphate hydrolases"/>
    <property type="match status" value="1"/>
</dbReference>
<feature type="compositionally biased region" description="Pro residues" evidence="11">
    <location>
        <begin position="209"/>
        <end position="220"/>
    </location>
</feature>
<gene>
    <name evidence="13" type="ORF">DB88DRAFT_486614</name>
</gene>
<evidence type="ECO:0000256" key="9">
    <source>
        <dbReference type="ARBA" id="ARBA00023136"/>
    </source>
</evidence>
<dbReference type="InterPro" id="IPR019009">
    <property type="entry name" value="SRP_receptor_beta_su"/>
</dbReference>
<comment type="caution">
    <text evidence="13">The sequence shown here is derived from an EMBL/GenBank/DDBJ whole genome shotgun (WGS) entry which is preliminary data.</text>
</comment>
<keyword evidence="8" id="KW-0342">GTP-binding</keyword>
<evidence type="ECO:0000256" key="12">
    <source>
        <dbReference type="SAM" id="Phobius"/>
    </source>
</evidence>
<keyword evidence="6" id="KW-0256">Endoplasmic reticulum</keyword>
<evidence type="ECO:0000313" key="14">
    <source>
        <dbReference type="Proteomes" id="UP001182556"/>
    </source>
</evidence>
<keyword evidence="5" id="KW-0547">Nucleotide-binding</keyword>
<dbReference type="EMBL" id="JAODAN010000004">
    <property type="protein sequence ID" value="KAK1924738.1"/>
    <property type="molecule type" value="Genomic_DNA"/>
</dbReference>
<evidence type="ECO:0000256" key="3">
    <source>
        <dbReference type="ARBA" id="ARBA00020256"/>
    </source>
</evidence>
<organism evidence="13 14">
    <name type="scientific">Papiliotrema laurentii</name>
    <name type="common">Cryptococcus laurentii</name>
    <dbReference type="NCBI Taxonomy" id="5418"/>
    <lineage>
        <taxon>Eukaryota</taxon>
        <taxon>Fungi</taxon>
        <taxon>Dikarya</taxon>
        <taxon>Basidiomycota</taxon>
        <taxon>Agaricomycotina</taxon>
        <taxon>Tremellomycetes</taxon>
        <taxon>Tremellales</taxon>
        <taxon>Rhynchogastremaceae</taxon>
        <taxon>Papiliotrema</taxon>
    </lineage>
</organism>
<evidence type="ECO:0000256" key="10">
    <source>
        <dbReference type="ARBA" id="ARBA00023170"/>
    </source>
</evidence>
<reference evidence="13" key="1">
    <citation type="submission" date="2023-02" db="EMBL/GenBank/DDBJ databases">
        <title>Identification and recombinant expression of a fungal hydrolase from Papiliotrema laurentii that hydrolyzes apple cutin and clears colloidal polyester polyurethane.</title>
        <authorList>
            <consortium name="DOE Joint Genome Institute"/>
            <person name="Roman V.A."/>
            <person name="Bojanowski C."/>
            <person name="Crable B.R."/>
            <person name="Wagner D.N."/>
            <person name="Hung C.S."/>
            <person name="Nadeau L.J."/>
            <person name="Schratz L."/>
            <person name="Haridas S."/>
            <person name="Pangilinan J."/>
            <person name="Lipzen A."/>
            <person name="Na H."/>
            <person name="Yan M."/>
            <person name="Ng V."/>
            <person name="Grigoriev I.V."/>
            <person name="Spatafora J.W."/>
            <person name="Barlow D."/>
            <person name="Biffinger J."/>
            <person name="Kelley-Loughnane N."/>
            <person name="Varaljay V.A."/>
            <person name="Crookes-Goodson W.J."/>
        </authorList>
    </citation>
    <scope>NUCLEOTIDE SEQUENCE</scope>
    <source>
        <strain evidence="13">5307AH</strain>
    </source>
</reference>
<keyword evidence="7 12" id="KW-1133">Transmembrane helix</keyword>
<evidence type="ECO:0000256" key="1">
    <source>
        <dbReference type="ARBA" id="ARBA00004389"/>
    </source>
</evidence>
<feature type="transmembrane region" description="Helical" evidence="12">
    <location>
        <begin position="27"/>
        <end position="46"/>
    </location>
</feature>
<accession>A0AAD9FRB5</accession>
<evidence type="ECO:0000256" key="7">
    <source>
        <dbReference type="ARBA" id="ARBA00022989"/>
    </source>
</evidence>
<dbReference type="Proteomes" id="UP001182556">
    <property type="component" value="Unassembled WGS sequence"/>
</dbReference>
<evidence type="ECO:0000256" key="11">
    <source>
        <dbReference type="SAM" id="MobiDB-lite"/>
    </source>
</evidence>
<dbReference type="InterPro" id="IPR027417">
    <property type="entry name" value="P-loop_NTPase"/>
</dbReference>
<evidence type="ECO:0000256" key="4">
    <source>
        <dbReference type="ARBA" id="ARBA00022692"/>
    </source>
</evidence>
<comment type="subcellular location">
    <subcellularLocation>
        <location evidence="1">Endoplasmic reticulum membrane</location>
        <topology evidence="1">Single-pass membrane protein</topology>
    </subcellularLocation>
</comment>
<sequence length="351" mass="36879">MASVQPTPEVETIPSLLAHPLLQDKKFLAAALVLFLSLVLFSGELAPRARSSRRCRLLICAAWRPSGKARGGRRSGTPTVLLVGPSDAGKTALFAQLSQNVYPPTHTSVQSSTATVPLASPDEPSVTKPVKLVDLPGHPRLRDEIHASLPDASAVVFVVDIAAVVRNAAAVAEQIPPLLTSLAAAASRNAYSPPRVLFLAHKADLLVRPQPPSSPSPPDIPQTTKTTATERLRSILTREMDRLKSARSTTSGKIEGMGKVAGTGSSGLVGKIFGGGAGGVAEDSVEGEEDETLIWGGRGPFKWEDVEGVEIEWAASGLGAVQAGRKVESTVTEETEAGDGLDDLKRFILEA</sequence>
<evidence type="ECO:0000256" key="2">
    <source>
        <dbReference type="ARBA" id="ARBA00005619"/>
    </source>
</evidence>
<evidence type="ECO:0000313" key="13">
    <source>
        <dbReference type="EMBL" id="KAK1924738.1"/>
    </source>
</evidence>
<dbReference type="SUPFAM" id="SSF52540">
    <property type="entry name" value="P-loop containing nucleoside triphosphate hydrolases"/>
    <property type="match status" value="1"/>
</dbReference>
<name>A0AAD9FRB5_PAPLA</name>
<dbReference type="GO" id="GO:0005525">
    <property type="term" value="F:GTP binding"/>
    <property type="evidence" value="ECO:0007669"/>
    <property type="project" value="UniProtKB-KW"/>
</dbReference>